<dbReference type="Pfam" id="PF18624">
    <property type="entry name" value="CdiI_4"/>
    <property type="match status" value="1"/>
</dbReference>
<dbReference type="AlphaFoldDB" id="A0A7H8QD98"/>
<reference evidence="3" key="2">
    <citation type="submission" date="2020-06" db="EMBL/GenBank/DDBJ databases">
        <title>Isolation of Planomicrobium glaciei.</title>
        <authorList>
            <person name="Malisova L."/>
            <person name="Safrankova R."/>
            <person name="Jakubu V."/>
            <person name="Spanelova P."/>
        </authorList>
    </citation>
    <scope>NUCLEOTIDE SEQUENCE [LARGE SCALE GENOMIC DNA]</scope>
    <source>
        <strain evidence="3">NRL-ATB46093</strain>
    </source>
</reference>
<name>A0A7H8QD98_9BACL</name>
<keyword evidence="3" id="KW-1185">Reference proteome</keyword>
<evidence type="ECO:0000313" key="3">
    <source>
        <dbReference type="Proteomes" id="UP000509222"/>
    </source>
</evidence>
<proteinExistence type="predicted"/>
<evidence type="ECO:0000259" key="1">
    <source>
        <dbReference type="Pfam" id="PF18624"/>
    </source>
</evidence>
<gene>
    <name evidence="2" type="ORF">HF394_15830</name>
</gene>
<protein>
    <recommendedName>
        <fullName evidence="1">CDI immunity protein domain-containing protein</fullName>
    </recommendedName>
</protein>
<evidence type="ECO:0000313" key="2">
    <source>
        <dbReference type="EMBL" id="QKX51927.1"/>
    </source>
</evidence>
<dbReference type="CDD" id="cd20688">
    <property type="entry name" value="CdiI_Ecoli_Nm-like"/>
    <property type="match status" value="1"/>
</dbReference>
<feature type="domain" description="CDI immunity protein" evidence="1">
    <location>
        <begin position="16"/>
        <end position="115"/>
    </location>
</feature>
<dbReference type="RefSeq" id="WP_036809033.1">
    <property type="nucleotide sequence ID" value="NZ_CP051177.1"/>
</dbReference>
<dbReference type="EMBL" id="CP051177">
    <property type="protein sequence ID" value="QKX51927.1"/>
    <property type="molecule type" value="Genomic_DNA"/>
</dbReference>
<sequence length="125" mass="14788">MITLADDLNSPPELVTLYDYFSLMIDSPESFKEALSHFSKNEGYPLEYHYCEFSQELGPLDEGYFKDGVRFSIEIPSYHSEVIVSFKTFYKHLLKICDFYLRAHPEDLREVKQYLEIIKMNLNIK</sequence>
<reference evidence="2 3" key="1">
    <citation type="submission" date="2020-04" db="EMBL/GenBank/DDBJ databases">
        <authorList>
            <person name="Pajer P."/>
            <person name="Broz P."/>
        </authorList>
    </citation>
    <scope>NUCLEOTIDE SEQUENCE [LARGE SCALE GENOMIC DNA]</scope>
    <source>
        <strain evidence="3">NRL-ATB46093</strain>
    </source>
</reference>
<dbReference type="Proteomes" id="UP000509222">
    <property type="component" value="Chromosome"/>
</dbReference>
<dbReference type="InterPro" id="IPR041256">
    <property type="entry name" value="CdiI_4"/>
</dbReference>
<accession>A0A7H8QD98</accession>
<organism evidence="2 3">
    <name type="scientific">Planococcus glaciei</name>
    <dbReference type="NCBI Taxonomy" id="459472"/>
    <lineage>
        <taxon>Bacteria</taxon>
        <taxon>Bacillati</taxon>
        <taxon>Bacillota</taxon>
        <taxon>Bacilli</taxon>
        <taxon>Bacillales</taxon>
        <taxon>Caryophanaceae</taxon>
        <taxon>Planococcus</taxon>
    </lineage>
</organism>